<protein>
    <recommendedName>
        <fullName evidence="1">N-acetyltransferase domain-containing protein</fullName>
    </recommendedName>
</protein>
<evidence type="ECO:0000313" key="3">
    <source>
        <dbReference type="Proteomes" id="UP000680038"/>
    </source>
</evidence>
<dbReference type="Gene3D" id="3.40.630.30">
    <property type="match status" value="1"/>
</dbReference>
<comment type="caution">
    <text evidence="2">The sequence shown here is derived from an EMBL/GenBank/DDBJ whole genome shotgun (WGS) entry which is preliminary data.</text>
</comment>
<dbReference type="EMBL" id="CAJRAF010000001">
    <property type="protein sequence ID" value="CAG4993030.1"/>
    <property type="molecule type" value="Genomic_DNA"/>
</dbReference>
<dbReference type="PROSITE" id="PS51186">
    <property type="entry name" value="GNAT"/>
    <property type="match status" value="1"/>
</dbReference>
<evidence type="ECO:0000259" key="1">
    <source>
        <dbReference type="PROSITE" id="PS51186"/>
    </source>
</evidence>
<dbReference type="GO" id="GO:0008999">
    <property type="term" value="F:protein-N-terminal-alanine acetyltransferase activity"/>
    <property type="evidence" value="ECO:0007669"/>
    <property type="project" value="TreeGrafter"/>
</dbReference>
<dbReference type="PANTHER" id="PTHR43792">
    <property type="entry name" value="GNAT FAMILY, PUTATIVE (AFU_ORTHOLOGUE AFUA_3G00765)-RELATED-RELATED"/>
    <property type="match status" value="1"/>
</dbReference>
<sequence>MDEAEGRLPDMGLTPFPVLSTRRLNVRRLVDEDAEAVYWLRSNQEAMKYIGKPVLKSFQEARILIAGFDKIIDTNAGLVWGIDDIETGRLLGTISYHKIDWATGRAEIGYIIHPRHWGKGYVSEVLDEVIIFGFSKLGLKSIAAVVEVDNHASVKVLLRQGFEKEGIVKEDLNNEGSSCCIQVYTLERPHFSL</sequence>
<reference evidence="2" key="1">
    <citation type="submission" date="2021-04" db="EMBL/GenBank/DDBJ databases">
        <authorList>
            <person name="Rodrigo-Torres L."/>
            <person name="Arahal R. D."/>
            <person name="Lucena T."/>
        </authorList>
    </citation>
    <scope>NUCLEOTIDE SEQUENCE</scope>
    <source>
        <strain evidence="2">CECT 9275</strain>
    </source>
</reference>
<dbReference type="CDD" id="cd04301">
    <property type="entry name" value="NAT_SF"/>
    <property type="match status" value="1"/>
</dbReference>
<evidence type="ECO:0000313" key="2">
    <source>
        <dbReference type="EMBL" id="CAG4993030.1"/>
    </source>
</evidence>
<dbReference type="AlphaFoldDB" id="A0A916NBA4"/>
<keyword evidence="3" id="KW-1185">Reference proteome</keyword>
<dbReference type="Pfam" id="PF13302">
    <property type="entry name" value="Acetyltransf_3"/>
    <property type="match status" value="1"/>
</dbReference>
<dbReference type="InterPro" id="IPR016181">
    <property type="entry name" value="Acyl_CoA_acyltransferase"/>
</dbReference>
<dbReference type="InterPro" id="IPR051531">
    <property type="entry name" value="N-acetyltransferase"/>
</dbReference>
<dbReference type="Proteomes" id="UP000680038">
    <property type="component" value="Unassembled WGS sequence"/>
</dbReference>
<accession>A0A916NBA4</accession>
<name>A0A916NBA4_9BACT</name>
<dbReference type="SUPFAM" id="SSF55729">
    <property type="entry name" value="Acyl-CoA N-acyltransferases (Nat)"/>
    <property type="match status" value="1"/>
</dbReference>
<dbReference type="InterPro" id="IPR000182">
    <property type="entry name" value="GNAT_dom"/>
</dbReference>
<feature type="domain" description="N-acetyltransferase" evidence="1">
    <location>
        <begin position="24"/>
        <end position="187"/>
    </location>
</feature>
<proteinExistence type="predicted"/>
<organism evidence="2 3">
    <name type="scientific">Dyadobacter helix</name>
    <dbReference type="NCBI Taxonomy" id="2822344"/>
    <lineage>
        <taxon>Bacteria</taxon>
        <taxon>Pseudomonadati</taxon>
        <taxon>Bacteroidota</taxon>
        <taxon>Cytophagia</taxon>
        <taxon>Cytophagales</taxon>
        <taxon>Spirosomataceae</taxon>
        <taxon>Dyadobacter</taxon>
    </lineage>
</organism>
<dbReference type="PANTHER" id="PTHR43792:SF9">
    <property type="entry name" value="RIBOSOMAL-PROTEIN-ALANINE ACETYLTRANSFERASE"/>
    <property type="match status" value="1"/>
</dbReference>
<gene>
    <name evidence="2" type="ORF">DYBT9275_01089</name>
</gene>
<dbReference type="RefSeq" id="WP_215237781.1">
    <property type="nucleotide sequence ID" value="NZ_CAJRAF010000001.1"/>
</dbReference>
<dbReference type="GO" id="GO:0005737">
    <property type="term" value="C:cytoplasm"/>
    <property type="evidence" value="ECO:0007669"/>
    <property type="project" value="TreeGrafter"/>
</dbReference>